<proteinExistence type="predicted"/>
<gene>
    <name evidence="1" type="ORF">ABXS05_22675</name>
</gene>
<dbReference type="EMBL" id="JBFNQD010000008">
    <property type="protein sequence ID" value="MEW9308375.1"/>
    <property type="molecule type" value="Genomic_DNA"/>
</dbReference>
<name>A0ABV3PRV3_9HYPH</name>
<organism evidence="1 2">
    <name type="scientific">Labrys neptuniae</name>
    <dbReference type="NCBI Taxonomy" id="376174"/>
    <lineage>
        <taxon>Bacteria</taxon>
        <taxon>Pseudomonadati</taxon>
        <taxon>Pseudomonadota</taxon>
        <taxon>Alphaproteobacteria</taxon>
        <taxon>Hyphomicrobiales</taxon>
        <taxon>Xanthobacteraceae</taxon>
        <taxon>Labrys</taxon>
    </lineage>
</organism>
<keyword evidence="2" id="KW-1185">Reference proteome</keyword>
<evidence type="ECO:0000313" key="2">
    <source>
        <dbReference type="Proteomes" id="UP001555786"/>
    </source>
</evidence>
<dbReference type="RefSeq" id="WP_367625467.1">
    <property type="nucleotide sequence ID" value="NZ_JBFNQD010000008.1"/>
</dbReference>
<accession>A0ABV3PRV3</accession>
<comment type="caution">
    <text evidence="1">The sequence shown here is derived from an EMBL/GenBank/DDBJ whole genome shotgun (WGS) entry which is preliminary data.</text>
</comment>
<reference evidence="1 2" key="1">
    <citation type="submission" date="2024-07" db="EMBL/GenBank/DDBJ databases">
        <title>Description of Labrys sedimenti sp. nov., isolated from a diclofenac-degrading enrichment culture.</title>
        <authorList>
            <person name="Tancsics A."/>
            <person name="Csepanyi A."/>
        </authorList>
    </citation>
    <scope>NUCLEOTIDE SEQUENCE [LARGE SCALE GENOMIC DNA]</scope>
    <source>
        <strain evidence="1 2">LMG 23578</strain>
    </source>
</reference>
<dbReference type="Proteomes" id="UP001555786">
    <property type="component" value="Unassembled WGS sequence"/>
</dbReference>
<sequence>MPSLRVGPAGTLCLGIGLGLFLAASAHAGKPVRWQPLELFGRKIALIETDDDGRQLEVEGKIVAENGVIALEKIGVIGGMGYAIGYAGSGGNACAPARFIIAFPPGKPARFDGPIGECQNVEFTSSGVGFVFEETTSYGNGTRWVWLPETGFSAPQTTATAPDPMIWQNALDLKAQHPSQIFSYGTIASRLVEMLGPDEATFKRLLNGLGSVDVEGDAVIGSSCLKIRCPDETAFYVVDVSKKQVFLAWKESDKPIAVRPDVKAWPPAFRRRLAEWARPFK</sequence>
<evidence type="ECO:0000313" key="1">
    <source>
        <dbReference type="EMBL" id="MEW9308375.1"/>
    </source>
</evidence>
<protein>
    <submittedName>
        <fullName evidence="1">Uncharacterized protein</fullName>
    </submittedName>
</protein>